<dbReference type="Pfam" id="PF10012">
    <property type="entry name" value="DUF2255"/>
    <property type="match status" value="1"/>
</dbReference>
<comment type="caution">
    <text evidence="1">The sequence shown here is derived from an EMBL/GenBank/DDBJ whole genome shotgun (WGS) entry which is preliminary data.</text>
</comment>
<dbReference type="InterPro" id="IPR016888">
    <property type="entry name" value="UCP028498"/>
</dbReference>
<reference evidence="2" key="1">
    <citation type="journal article" date="2019" name="Int. J. Syst. Evol. Microbiol.">
        <title>The Global Catalogue of Microorganisms (GCM) 10K type strain sequencing project: providing services to taxonomists for standard genome sequencing and annotation.</title>
        <authorList>
            <consortium name="The Broad Institute Genomics Platform"/>
            <consortium name="The Broad Institute Genome Sequencing Center for Infectious Disease"/>
            <person name="Wu L."/>
            <person name="Ma J."/>
        </authorList>
    </citation>
    <scope>NUCLEOTIDE SEQUENCE [LARGE SCALE GENOMIC DNA]</scope>
    <source>
        <strain evidence="2">JCM 18514</strain>
    </source>
</reference>
<dbReference type="Proteomes" id="UP001500200">
    <property type="component" value="Unassembled WGS sequence"/>
</dbReference>
<organism evidence="1 2">
    <name type="scientific">Arthrobacter gyeryongensis</name>
    <dbReference type="NCBI Taxonomy" id="1650592"/>
    <lineage>
        <taxon>Bacteria</taxon>
        <taxon>Bacillati</taxon>
        <taxon>Actinomycetota</taxon>
        <taxon>Actinomycetes</taxon>
        <taxon>Micrococcales</taxon>
        <taxon>Micrococcaceae</taxon>
        <taxon>Arthrobacter</taxon>
    </lineage>
</organism>
<proteinExistence type="predicted"/>
<keyword evidence="2" id="KW-1185">Reference proteome</keyword>
<dbReference type="RefSeq" id="WP_345447540.1">
    <property type="nucleotide sequence ID" value="NZ_BAABKK010000003.1"/>
</dbReference>
<evidence type="ECO:0000313" key="2">
    <source>
        <dbReference type="Proteomes" id="UP001500200"/>
    </source>
</evidence>
<evidence type="ECO:0000313" key="1">
    <source>
        <dbReference type="EMBL" id="GAA5189439.1"/>
    </source>
</evidence>
<dbReference type="EMBL" id="BAABKK010000003">
    <property type="protein sequence ID" value="GAA5189439.1"/>
    <property type="molecule type" value="Genomic_DNA"/>
</dbReference>
<sequence length="128" mass="14197">MTSWTAEQLEQIGSTDDFHISPYRDDGTTPGTPTRIWAVVVDIDVYVRPYNGTTSRWRHSAMKQGAGWISAGGIDAEVSFTLTDGEINDRIDAAYAKKYAGSPYLPPMISTRTRTATMRVDPRKVPTL</sequence>
<protein>
    <submittedName>
        <fullName evidence="1">DUF2255 family protein</fullName>
    </submittedName>
</protein>
<name>A0ABP9S1P7_9MICC</name>
<accession>A0ABP9S1P7</accession>
<gene>
    <name evidence="1" type="ORF">GCM10023346_04000</name>
</gene>